<dbReference type="Pfam" id="PF00440">
    <property type="entry name" value="TetR_N"/>
    <property type="match status" value="1"/>
</dbReference>
<dbReference type="InterPro" id="IPR009057">
    <property type="entry name" value="Homeodomain-like_sf"/>
</dbReference>
<reference evidence="6 7" key="1">
    <citation type="journal article" date="2024" name="Fungal Genet. Biol.">
        <title>The porcine skin microbiome exhibits broad fungal antagonism.</title>
        <authorList>
            <person name="De La Cruz K.F."/>
            <person name="Townsend E.C."/>
            <person name="Alex Cheong J.Z."/>
            <person name="Salamzade R."/>
            <person name="Liu A."/>
            <person name="Sandstrom S."/>
            <person name="Davila E."/>
            <person name="Huang L."/>
            <person name="Xu K.H."/>
            <person name="Wu S.Y."/>
            <person name="Meudt J.J."/>
            <person name="Shanmuganayagam D."/>
            <person name="Gibson A.L.F."/>
            <person name="Kalan L.R."/>
        </authorList>
    </citation>
    <scope>NUCLEOTIDE SEQUENCE [LARGE SCALE GENOMIC DNA]</scope>
    <source>
        <strain evidence="6 7">LK2625</strain>
    </source>
</reference>
<organism evidence="6 7">
    <name type="scientific">Kocuria carniphila</name>
    <dbReference type="NCBI Taxonomy" id="262208"/>
    <lineage>
        <taxon>Bacteria</taxon>
        <taxon>Bacillati</taxon>
        <taxon>Actinomycetota</taxon>
        <taxon>Actinomycetes</taxon>
        <taxon>Micrococcales</taxon>
        <taxon>Micrococcaceae</taxon>
        <taxon>Kocuria</taxon>
    </lineage>
</organism>
<evidence type="ECO:0000256" key="4">
    <source>
        <dbReference type="PROSITE-ProRule" id="PRU00335"/>
    </source>
</evidence>
<keyword evidence="2 4" id="KW-0238">DNA-binding</keyword>
<sequence>MKTTKPYHHGDLARAILSAAVAVITESGPERLSMRDLARRAGVSHAAPAHHFGDKAGLLTALATQGFELLAEALDAEQQRSGDFLEVGVAYVRFAVDHRAHFEVMFRPDLYRAGDTGVVAARQRATNALYGGVENMPSEQRGDRDVHVGGVAAWSLVHGFATLWLNNALPPWLGEDPEAAARDIARLLYSSPSSEPTTGS</sequence>
<dbReference type="InterPro" id="IPR036271">
    <property type="entry name" value="Tet_transcr_reg_TetR-rel_C_sf"/>
</dbReference>
<dbReference type="EMBL" id="JAYWLU010000001">
    <property type="protein sequence ID" value="MEX3593274.1"/>
    <property type="molecule type" value="Genomic_DNA"/>
</dbReference>
<dbReference type="PROSITE" id="PS50977">
    <property type="entry name" value="HTH_TETR_2"/>
    <property type="match status" value="1"/>
</dbReference>
<accession>A0ABV3UXW3</accession>
<keyword evidence="7" id="KW-1185">Reference proteome</keyword>
<evidence type="ECO:0000256" key="2">
    <source>
        <dbReference type="ARBA" id="ARBA00023125"/>
    </source>
</evidence>
<keyword evidence="1" id="KW-0805">Transcription regulation</keyword>
<keyword evidence="3" id="KW-0804">Transcription</keyword>
<proteinExistence type="predicted"/>
<dbReference type="PRINTS" id="PR00455">
    <property type="entry name" value="HTHTETR"/>
</dbReference>
<feature type="domain" description="HTH tetR-type" evidence="5">
    <location>
        <begin position="10"/>
        <end position="70"/>
    </location>
</feature>
<evidence type="ECO:0000259" key="5">
    <source>
        <dbReference type="PROSITE" id="PS50977"/>
    </source>
</evidence>
<dbReference type="InterPro" id="IPR050109">
    <property type="entry name" value="HTH-type_TetR-like_transc_reg"/>
</dbReference>
<evidence type="ECO:0000256" key="1">
    <source>
        <dbReference type="ARBA" id="ARBA00023015"/>
    </source>
</evidence>
<dbReference type="PANTHER" id="PTHR30055">
    <property type="entry name" value="HTH-TYPE TRANSCRIPTIONAL REGULATOR RUTR"/>
    <property type="match status" value="1"/>
</dbReference>
<dbReference type="Pfam" id="PF13305">
    <property type="entry name" value="TetR_C_33"/>
    <property type="match status" value="1"/>
</dbReference>
<dbReference type="SUPFAM" id="SSF46689">
    <property type="entry name" value="Homeodomain-like"/>
    <property type="match status" value="1"/>
</dbReference>
<dbReference type="PANTHER" id="PTHR30055:SF220">
    <property type="entry name" value="TETR-FAMILY REGULATORY PROTEIN"/>
    <property type="match status" value="1"/>
</dbReference>
<evidence type="ECO:0000313" key="6">
    <source>
        <dbReference type="EMBL" id="MEX3593274.1"/>
    </source>
</evidence>
<dbReference type="Gene3D" id="1.10.357.10">
    <property type="entry name" value="Tetracycline Repressor, domain 2"/>
    <property type="match status" value="1"/>
</dbReference>
<dbReference type="Proteomes" id="UP001558481">
    <property type="component" value="Unassembled WGS sequence"/>
</dbReference>
<evidence type="ECO:0000313" key="7">
    <source>
        <dbReference type="Proteomes" id="UP001558481"/>
    </source>
</evidence>
<protein>
    <submittedName>
        <fullName evidence="6">TetR/AcrR family transcriptional regulator</fullName>
    </submittedName>
</protein>
<comment type="caution">
    <text evidence="6">The sequence shown here is derived from an EMBL/GenBank/DDBJ whole genome shotgun (WGS) entry which is preliminary data.</text>
</comment>
<dbReference type="SUPFAM" id="SSF48498">
    <property type="entry name" value="Tetracyclin repressor-like, C-terminal domain"/>
    <property type="match status" value="1"/>
</dbReference>
<feature type="DNA-binding region" description="H-T-H motif" evidence="4">
    <location>
        <begin position="33"/>
        <end position="52"/>
    </location>
</feature>
<name>A0ABV3UXW3_9MICC</name>
<dbReference type="InterPro" id="IPR001647">
    <property type="entry name" value="HTH_TetR"/>
</dbReference>
<gene>
    <name evidence="6" type="ORF">VVR66_00910</name>
</gene>
<evidence type="ECO:0000256" key="3">
    <source>
        <dbReference type="ARBA" id="ARBA00023163"/>
    </source>
</evidence>
<dbReference type="RefSeq" id="WP_368628891.1">
    <property type="nucleotide sequence ID" value="NZ_JAYWLU010000001.1"/>
</dbReference>
<dbReference type="InterPro" id="IPR025996">
    <property type="entry name" value="MT1864/Rv1816-like_C"/>
</dbReference>